<evidence type="ECO:0000313" key="2">
    <source>
        <dbReference type="Proteomes" id="UP000825729"/>
    </source>
</evidence>
<evidence type="ECO:0000313" key="1">
    <source>
        <dbReference type="EMBL" id="KAG9454372.1"/>
    </source>
</evidence>
<accession>A0AAV7EZV8</accession>
<proteinExistence type="predicted"/>
<gene>
    <name evidence="1" type="ORF">H6P81_007276</name>
</gene>
<dbReference type="EMBL" id="JAINDJ010000003">
    <property type="protein sequence ID" value="KAG9454372.1"/>
    <property type="molecule type" value="Genomic_DNA"/>
</dbReference>
<evidence type="ECO:0008006" key="3">
    <source>
        <dbReference type="Google" id="ProtNLM"/>
    </source>
</evidence>
<sequence length="298" mass="33505">MNIEAKRKQKEKGEASIALQVLKKESVTTPSTAVTTEELEEKIALLTRGFNKAFKRFGKRTISGNTNRSRDYTPAKDDSTLKNKGIQCHECDGFGHVRSECPSKRKNSYVISWSNDETEESSSDGDELINNYVALTSRVMQPSITTPIDYDTESDDDMNGESLEGMYQQLLENWGYVCKMNADLPHQVSVSKTENSKLEATISKLNAKLLTAQVTTSRLLQGKQTLDHILTMAQANSKGHIQSRCPRRQNKLPHKRSKPVWVRKGLVNHFAAHTAYLANTEITWFFNSGCSKHMTGDK</sequence>
<dbReference type="Proteomes" id="UP000825729">
    <property type="component" value="Unassembled WGS sequence"/>
</dbReference>
<name>A0AAV7EZV8_ARIFI</name>
<dbReference type="GO" id="GO:0008270">
    <property type="term" value="F:zinc ion binding"/>
    <property type="evidence" value="ECO:0007669"/>
    <property type="project" value="InterPro"/>
</dbReference>
<organism evidence="1 2">
    <name type="scientific">Aristolochia fimbriata</name>
    <name type="common">White veined hardy Dutchman's pipe vine</name>
    <dbReference type="NCBI Taxonomy" id="158543"/>
    <lineage>
        <taxon>Eukaryota</taxon>
        <taxon>Viridiplantae</taxon>
        <taxon>Streptophyta</taxon>
        <taxon>Embryophyta</taxon>
        <taxon>Tracheophyta</taxon>
        <taxon>Spermatophyta</taxon>
        <taxon>Magnoliopsida</taxon>
        <taxon>Magnoliidae</taxon>
        <taxon>Piperales</taxon>
        <taxon>Aristolochiaceae</taxon>
        <taxon>Aristolochia</taxon>
    </lineage>
</organism>
<dbReference type="InterPro" id="IPR036875">
    <property type="entry name" value="Znf_CCHC_sf"/>
</dbReference>
<dbReference type="GO" id="GO:0003676">
    <property type="term" value="F:nucleic acid binding"/>
    <property type="evidence" value="ECO:0007669"/>
    <property type="project" value="InterPro"/>
</dbReference>
<protein>
    <recommendedName>
        <fullName evidence="3">CCHC-type domain-containing protein</fullName>
    </recommendedName>
</protein>
<dbReference type="SUPFAM" id="SSF57756">
    <property type="entry name" value="Retrovirus zinc finger-like domains"/>
    <property type="match status" value="1"/>
</dbReference>
<comment type="caution">
    <text evidence="1">The sequence shown here is derived from an EMBL/GenBank/DDBJ whole genome shotgun (WGS) entry which is preliminary data.</text>
</comment>
<dbReference type="AlphaFoldDB" id="A0AAV7EZV8"/>
<reference evidence="1 2" key="1">
    <citation type="submission" date="2021-07" db="EMBL/GenBank/DDBJ databases">
        <title>The Aristolochia fimbriata genome: insights into angiosperm evolution, floral development and chemical biosynthesis.</title>
        <authorList>
            <person name="Jiao Y."/>
        </authorList>
    </citation>
    <scope>NUCLEOTIDE SEQUENCE [LARGE SCALE GENOMIC DNA]</scope>
    <source>
        <strain evidence="1">IBCAS-2021</strain>
        <tissue evidence="1">Leaf</tissue>
    </source>
</reference>
<keyword evidence="2" id="KW-1185">Reference proteome</keyword>